<feature type="domain" description="Aminotransferase class V" evidence="7">
    <location>
        <begin position="20"/>
        <end position="391"/>
    </location>
</feature>
<comment type="catalytic activity">
    <reaction evidence="6">
        <text>(sulfur carrier)-H + L-cysteine = (sulfur carrier)-SH + L-alanine</text>
        <dbReference type="Rhea" id="RHEA:43892"/>
        <dbReference type="Rhea" id="RHEA-COMP:14737"/>
        <dbReference type="Rhea" id="RHEA-COMP:14739"/>
        <dbReference type="ChEBI" id="CHEBI:29917"/>
        <dbReference type="ChEBI" id="CHEBI:35235"/>
        <dbReference type="ChEBI" id="CHEBI:57972"/>
        <dbReference type="ChEBI" id="CHEBI:64428"/>
        <dbReference type="EC" id="2.8.1.7"/>
    </reaction>
</comment>
<evidence type="ECO:0000256" key="6">
    <source>
        <dbReference type="ARBA" id="ARBA00050776"/>
    </source>
</evidence>
<dbReference type="EC" id="2.8.1.7" evidence="3"/>
<dbReference type="Proteomes" id="UP000179023">
    <property type="component" value="Unassembled WGS sequence"/>
</dbReference>
<evidence type="ECO:0000313" key="9">
    <source>
        <dbReference type="Proteomes" id="UP000179023"/>
    </source>
</evidence>
<dbReference type="EMBL" id="MHQI01000060">
    <property type="protein sequence ID" value="OGZ98664.1"/>
    <property type="molecule type" value="Genomic_DNA"/>
</dbReference>
<dbReference type="PANTHER" id="PTHR43586:SF8">
    <property type="entry name" value="CYSTEINE DESULFURASE 1, CHLOROPLASTIC"/>
    <property type="match status" value="1"/>
</dbReference>
<evidence type="ECO:0000256" key="5">
    <source>
        <dbReference type="ARBA" id="ARBA00022898"/>
    </source>
</evidence>
<gene>
    <name evidence="8" type="ORF">A3C07_02445</name>
</gene>
<reference evidence="8 9" key="1">
    <citation type="journal article" date="2016" name="Nat. Commun.">
        <title>Thousands of microbial genomes shed light on interconnected biogeochemical processes in an aquifer system.</title>
        <authorList>
            <person name="Anantharaman K."/>
            <person name="Brown C.T."/>
            <person name="Hug L.A."/>
            <person name="Sharon I."/>
            <person name="Castelle C.J."/>
            <person name="Probst A.J."/>
            <person name="Thomas B.C."/>
            <person name="Singh A."/>
            <person name="Wilkins M.J."/>
            <person name="Karaoz U."/>
            <person name="Brodie E.L."/>
            <person name="Williams K.H."/>
            <person name="Hubbard S.S."/>
            <person name="Banfield J.F."/>
        </authorList>
    </citation>
    <scope>NUCLEOTIDE SEQUENCE [LARGE SCALE GENOMIC DNA]</scope>
</reference>
<proteinExistence type="inferred from homology"/>
<dbReference type="InterPro" id="IPR015422">
    <property type="entry name" value="PyrdxlP-dep_Trfase_small"/>
</dbReference>
<dbReference type="CDD" id="cd06453">
    <property type="entry name" value="SufS_like"/>
    <property type="match status" value="1"/>
</dbReference>
<name>A0A1G2KGU6_9BACT</name>
<dbReference type="PANTHER" id="PTHR43586">
    <property type="entry name" value="CYSTEINE DESULFURASE"/>
    <property type="match status" value="1"/>
</dbReference>
<dbReference type="GO" id="GO:0006534">
    <property type="term" value="P:cysteine metabolic process"/>
    <property type="evidence" value="ECO:0007669"/>
    <property type="project" value="InterPro"/>
</dbReference>
<dbReference type="AlphaFoldDB" id="A0A1G2KGU6"/>
<dbReference type="SUPFAM" id="SSF53383">
    <property type="entry name" value="PLP-dependent transferases"/>
    <property type="match status" value="1"/>
</dbReference>
<evidence type="ECO:0000256" key="3">
    <source>
        <dbReference type="ARBA" id="ARBA00012239"/>
    </source>
</evidence>
<dbReference type="InterPro" id="IPR015421">
    <property type="entry name" value="PyrdxlP-dep_Trfase_major"/>
</dbReference>
<accession>A0A1G2KGU6</accession>
<keyword evidence="5" id="KW-0663">Pyridoxal phosphate</keyword>
<dbReference type="InterPro" id="IPR010970">
    <property type="entry name" value="Cys_dSase_SufS"/>
</dbReference>
<evidence type="ECO:0000256" key="2">
    <source>
        <dbReference type="ARBA" id="ARBA00010447"/>
    </source>
</evidence>
<dbReference type="Pfam" id="PF00266">
    <property type="entry name" value="Aminotran_5"/>
    <property type="match status" value="1"/>
</dbReference>
<keyword evidence="4" id="KW-0808">Transferase</keyword>
<dbReference type="PIRSF" id="PIRSF005572">
    <property type="entry name" value="NifS"/>
    <property type="match status" value="1"/>
</dbReference>
<dbReference type="InterPro" id="IPR000192">
    <property type="entry name" value="Aminotrans_V_dom"/>
</dbReference>
<comment type="similarity">
    <text evidence="2">Belongs to the class-V pyridoxal-phosphate-dependent aminotransferase family. Csd subfamily.</text>
</comment>
<evidence type="ECO:0000256" key="4">
    <source>
        <dbReference type="ARBA" id="ARBA00022679"/>
    </source>
</evidence>
<dbReference type="InterPro" id="IPR015424">
    <property type="entry name" value="PyrdxlP-dep_Trfase"/>
</dbReference>
<evidence type="ECO:0000259" key="7">
    <source>
        <dbReference type="Pfam" id="PF00266"/>
    </source>
</evidence>
<dbReference type="Gene3D" id="3.40.640.10">
    <property type="entry name" value="Type I PLP-dependent aspartate aminotransferase-like (Major domain)"/>
    <property type="match status" value="1"/>
</dbReference>
<sequence length="406" mass="45222">MFKNDFPIFEHFEKQGKPLVYLDSAAMAHSPRVVIEAVAEHAGRLRSNVHRGAYSLSEEATMAYEDARETVRKFLNARSVREIIFLRNTTEALNLVAASFGISSLKEGDHILVSRAEHHSNFLPWTALREEKGVVLDIVDVDEKGEISLEWIKHALTPRTKLAAFFYVSNVLGAINPVKEWGKLFRERGIAFVVDAAQAVPHIPIDVQELGCDFLAFSGYKIGAPTGIGVLYGREELLEKMPPVLLGGRMIREVSVESASWNDLPWKFEAGTQNIEGAIGLAASIKYIESIGFEKIRKNEEMLLERSVKMLDNIPNLKLFGPKDVSRRAGVISFLINGVHPHDLASLLDREGVCIRVGHHCAMPLHKWLGVPATARASFWVYNSFEDVDALMNGIEKAISIITPDN</sequence>
<dbReference type="GO" id="GO:0031071">
    <property type="term" value="F:cysteine desulfurase activity"/>
    <property type="evidence" value="ECO:0007669"/>
    <property type="project" value="UniProtKB-EC"/>
</dbReference>
<evidence type="ECO:0000256" key="1">
    <source>
        <dbReference type="ARBA" id="ARBA00001933"/>
    </source>
</evidence>
<dbReference type="GO" id="GO:0030170">
    <property type="term" value="F:pyridoxal phosphate binding"/>
    <property type="evidence" value="ECO:0007669"/>
    <property type="project" value="InterPro"/>
</dbReference>
<organism evidence="8 9">
    <name type="scientific">Candidatus Sungbacteria bacterium RIFCSPHIGHO2_02_FULL_47_11</name>
    <dbReference type="NCBI Taxonomy" id="1802270"/>
    <lineage>
        <taxon>Bacteria</taxon>
        <taxon>Candidatus Sungiibacteriota</taxon>
    </lineage>
</organism>
<evidence type="ECO:0000313" key="8">
    <source>
        <dbReference type="EMBL" id="OGZ98664.1"/>
    </source>
</evidence>
<dbReference type="NCBIfam" id="TIGR01979">
    <property type="entry name" value="sufS"/>
    <property type="match status" value="1"/>
</dbReference>
<dbReference type="InterPro" id="IPR016454">
    <property type="entry name" value="Cysteine_dSase"/>
</dbReference>
<comment type="cofactor">
    <cofactor evidence="1">
        <name>pyridoxal 5'-phosphate</name>
        <dbReference type="ChEBI" id="CHEBI:597326"/>
    </cofactor>
</comment>
<dbReference type="Gene3D" id="3.90.1150.10">
    <property type="entry name" value="Aspartate Aminotransferase, domain 1"/>
    <property type="match status" value="1"/>
</dbReference>
<dbReference type="STRING" id="1802270.A3C07_02445"/>
<comment type="caution">
    <text evidence="8">The sequence shown here is derived from an EMBL/GenBank/DDBJ whole genome shotgun (WGS) entry which is preliminary data.</text>
</comment>
<protein>
    <recommendedName>
        <fullName evidence="3">cysteine desulfurase</fullName>
        <ecNumber evidence="3">2.8.1.7</ecNumber>
    </recommendedName>
</protein>